<dbReference type="AlphaFoldDB" id="A0A367YG13"/>
<name>A0A367YG13_9ASCO</name>
<sequence>MYTDNFFDDPYTSQLEGNDLPELSVASSINNLYNVQETTYGSGTFNLTNDNIVPAVNGNGNVNGNINGNDSNGNVNNINLNNTNSFNNDVYSNNNAANSAAALGLTNPFATGSMPNFYDVQDIINESPFDYFMPNNLQTTNNTNTNRYQEKEKEI</sequence>
<proteinExistence type="predicted"/>
<accession>A0A367YG13</accession>
<evidence type="ECO:0000313" key="2">
    <source>
        <dbReference type="EMBL" id="RCK63971.1"/>
    </source>
</evidence>
<dbReference type="STRING" id="5486.A0A367YG13"/>
<organism evidence="2 3">
    <name type="scientific">Candida viswanathii</name>
    <dbReference type="NCBI Taxonomy" id="5486"/>
    <lineage>
        <taxon>Eukaryota</taxon>
        <taxon>Fungi</taxon>
        <taxon>Dikarya</taxon>
        <taxon>Ascomycota</taxon>
        <taxon>Saccharomycotina</taxon>
        <taxon>Pichiomycetes</taxon>
        <taxon>Debaryomycetaceae</taxon>
        <taxon>Candida/Lodderomyces clade</taxon>
        <taxon>Candida</taxon>
    </lineage>
</organism>
<dbReference type="Proteomes" id="UP000253472">
    <property type="component" value="Unassembled WGS sequence"/>
</dbReference>
<dbReference type="EMBL" id="QLNQ01000023">
    <property type="protein sequence ID" value="RCK63971.1"/>
    <property type="molecule type" value="Genomic_DNA"/>
</dbReference>
<comment type="caution">
    <text evidence="2">The sequence shown here is derived from an EMBL/GenBank/DDBJ whole genome shotgun (WGS) entry which is preliminary data.</text>
</comment>
<evidence type="ECO:0000313" key="3">
    <source>
        <dbReference type="Proteomes" id="UP000253472"/>
    </source>
</evidence>
<reference evidence="2 3" key="1">
    <citation type="submission" date="2018-06" db="EMBL/GenBank/DDBJ databases">
        <title>Whole genome sequencing of Candida tropicalis (genome annotated by CSBL at Korea University).</title>
        <authorList>
            <person name="Ahn J."/>
        </authorList>
    </citation>
    <scope>NUCLEOTIDE SEQUENCE [LARGE SCALE GENOMIC DNA]</scope>
    <source>
        <strain evidence="2 3">ATCC 20962</strain>
    </source>
</reference>
<protein>
    <submittedName>
        <fullName evidence="2">Uncharacterized protein</fullName>
    </submittedName>
</protein>
<evidence type="ECO:0000256" key="1">
    <source>
        <dbReference type="SAM" id="MobiDB-lite"/>
    </source>
</evidence>
<feature type="region of interest" description="Disordered" evidence="1">
    <location>
        <begin position="135"/>
        <end position="155"/>
    </location>
</feature>
<gene>
    <name evidence="2" type="ORF">Cantr_10752</name>
</gene>
<keyword evidence="3" id="KW-1185">Reference proteome</keyword>
<feature type="compositionally biased region" description="Low complexity" evidence="1">
    <location>
        <begin position="135"/>
        <end position="146"/>
    </location>
</feature>